<evidence type="ECO:0000256" key="1">
    <source>
        <dbReference type="SAM" id="Phobius"/>
    </source>
</evidence>
<accession>A0B772</accession>
<sequence>MNGRLFYVPITVLFMAVLALLAFLVVSVLFVGALQTAFLRLGFAWHDALLLLLASLVGSSINIPFREMKSEMPLTRTAYVRVFGVNYRIPIYETVYNSTTVALNVGGALIPILVSAYLLMMFSHALAYAVAATVIVTIAVHRIARPVPGLGIVTPALLPPLIAALSSLAVIIIAGGPRELEFVVAYVSGTLGTLIGADILNLNRIQGLGAPVVSIGGAGTFDGVFLTGLIAVLLV</sequence>
<dbReference type="RefSeq" id="WP_011695942.1">
    <property type="nucleotide sequence ID" value="NC_008553.1"/>
</dbReference>
<gene>
    <name evidence="2" type="ordered locus">Mthe_0756</name>
</gene>
<evidence type="ECO:0000313" key="3">
    <source>
        <dbReference type="Proteomes" id="UP000000674"/>
    </source>
</evidence>
<dbReference type="OrthoDB" id="46118at2157"/>
<feature type="transmembrane region" description="Helical" evidence="1">
    <location>
        <begin position="182"/>
        <end position="200"/>
    </location>
</feature>
<feature type="transmembrane region" description="Helical" evidence="1">
    <location>
        <begin position="212"/>
        <end position="234"/>
    </location>
</feature>
<proteinExistence type="predicted"/>
<dbReference type="AlphaFoldDB" id="A0B772"/>
<dbReference type="KEGG" id="mtp:Mthe_0756"/>
<protein>
    <recommendedName>
        <fullName evidence="4">DUF1614 domain-containing protein</fullName>
    </recommendedName>
</protein>
<dbReference type="Pfam" id="PF07758">
    <property type="entry name" value="DUF1614"/>
    <property type="match status" value="1"/>
</dbReference>
<reference evidence="2 3" key="1">
    <citation type="submission" date="2006-10" db="EMBL/GenBank/DDBJ databases">
        <title>Complete sequence of Methanosaeta thermophila PT.</title>
        <authorList>
            <consortium name="US DOE Joint Genome Institute"/>
            <person name="Copeland A."/>
            <person name="Lucas S."/>
            <person name="Lapidus A."/>
            <person name="Barry K."/>
            <person name="Detter J.C."/>
            <person name="Glavina del Rio T."/>
            <person name="Hammon N."/>
            <person name="Israni S."/>
            <person name="Pitluck S."/>
            <person name="Chain P."/>
            <person name="Malfatti S."/>
            <person name="Shin M."/>
            <person name="Vergez L."/>
            <person name="Schmutz J."/>
            <person name="Larimer F."/>
            <person name="Land M."/>
            <person name="Hauser L."/>
            <person name="Kyrpides N."/>
            <person name="Kim E."/>
            <person name="Smith K.S."/>
            <person name="Ingram-Smith C."/>
            <person name="Richardson P."/>
        </authorList>
    </citation>
    <scope>NUCLEOTIDE SEQUENCE [LARGE SCALE GENOMIC DNA]</scope>
    <source>
        <strain evidence="3">DSM 6194 / JCM 14653 / NBRC 101360 / PT</strain>
    </source>
</reference>
<feature type="transmembrane region" description="Helical" evidence="1">
    <location>
        <begin position="101"/>
        <end position="119"/>
    </location>
</feature>
<keyword evidence="1" id="KW-0472">Membrane</keyword>
<feature type="transmembrane region" description="Helical" evidence="1">
    <location>
        <begin position="43"/>
        <end position="65"/>
    </location>
</feature>
<keyword evidence="1" id="KW-1133">Transmembrane helix</keyword>
<keyword evidence="1" id="KW-0812">Transmembrane</keyword>
<keyword evidence="3" id="KW-1185">Reference proteome</keyword>
<dbReference type="HOGENOM" id="CLU_082100_0_0_2"/>
<dbReference type="EMBL" id="CP000477">
    <property type="protein sequence ID" value="ABK14546.1"/>
    <property type="molecule type" value="Genomic_DNA"/>
</dbReference>
<dbReference type="Proteomes" id="UP000000674">
    <property type="component" value="Chromosome"/>
</dbReference>
<feature type="transmembrane region" description="Helical" evidence="1">
    <location>
        <begin position="6"/>
        <end position="31"/>
    </location>
</feature>
<dbReference type="InterPro" id="IPR011672">
    <property type="entry name" value="DUF1614"/>
</dbReference>
<evidence type="ECO:0008006" key="4">
    <source>
        <dbReference type="Google" id="ProtNLM"/>
    </source>
</evidence>
<dbReference type="GeneID" id="4463274"/>
<feature type="transmembrane region" description="Helical" evidence="1">
    <location>
        <begin position="126"/>
        <end position="144"/>
    </location>
</feature>
<name>A0B772_METTP</name>
<feature type="transmembrane region" description="Helical" evidence="1">
    <location>
        <begin position="156"/>
        <end position="175"/>
    </location>
</feature>
<organism evidence="2 3">
    <name type="scientific">Methanothrix thermoacetophila (strain DSM 6194 / JCM 14653 / NBRC 101360 / PT)</name>
    <name type="common">Methanosaeta thermophila</name>
    <dbReference type="NCBI Taxonomy" id="349307"/>
    <lineage>
        <taxon>Archaea</taxon>
        <taxon>Methanobacteriati</taxon>
        <taxon>Methanobacteriota</taxon>
        <taxon>Stenosarchaea group</taxon>
        <taxon>Methanomicrobia</taxon>
        <taxon>Methanotrichales</taxon>
        <taxon>Methanotrichaceae</taxon>
        <taxon>Methanothrix</taxon>
    </lineage>
</organism>
<evidence type="ECO:0000313" key="2">
    <source>
        <dbReference type="EMBL" id="ABK14546.1"/>
    </source>
</evidence>